<keyword evidence="3 8" id="KW-0812">Transmembrane</keyword>
<feature type="transmembrane region" description="Helical" evidence="8">
    <location>
        <begin position="196"/>
        <end position="217"/>
    </location>
</feature>
<evidence type="ECO:0000256" key="8">
    <source>
        <dbReference type="SAM" id="Phobius"/>
    </source>
</evidence>
<keyword evidence="7" id="KW-0325">Glycoprotein</keyword>
<evidence type="ECO:0000256" key="5">
    <source>
        <dbReference type="ARBA" id="ARBA00022989"/>
    </source>
</evidence>
<evidence type="ECO:0000256" key="2">
    <source>
        <dbReference type="ARBA" id="ARBA00008284"/>
    </source>
</evidence>
<feature type="domain" description="TM2" evidence="10">
    <location>
        <begin position="196"/>
        <end position="244"/>
    </location>
</feature>
<comment type="similarity">
    <text evidence="2">Belongs to the TM2 family.</text>
</comment>
<reference evidence="11 12" key="1">
    <citation type="journal article" date="2011" name="Science">
        <title>The ecoresponsive genome of Daphnia pulex.</title>
        <authorList>
            <person name="Colbourne J.K."/>
            <person name="Pfrender M.E."/>
            <person name="Gilbert D."/>
            <person name="Thomas W.K."/>
            <person name="Tucker A."/>
            <person name="Oakley T.H."/>
            <person name="Tokishita S."/>
            <person name="Aerts A."/>
            <person name="Arnold G.J."/>
            <person name="Basu M.K."/>
            <person name="Bauer D.J."/>
            <person name="Caceres C.E."/>
            <person name="Carmel L."/>
            <person name="Casola C."/>
            <person name="Choi J.H."/>
            <person name="Detter J.C."/>
            <person name="Dong Q."/>
            <person name="Dusheyko S."/>
            <person name="Eads B.D."/>
            <person name="Frohlich T."/>
            <person name="Geiler-Samerotte K.A."/>
            <person name="Gerlach D."/>
            <person name="Hatcher P."/>
            <person name="Jogdeo S."/>
            <person name="Krijgsveld J."/>
            <person name="Kriventseva E.V."/>
            <person name="Kultz D."/>
            <person name="Laforsch C."/>
            <person name="Lindquist E."/>
            <person name="Lopez J."/>
            <person name="Manak J.R."/>
            <person name="Muller J."/>
            <person name="Pangilinan J."/>
            <person name="Patwardhan R.P."/>
            <person name="Pitluck S."/>
            <person name="Pritham E.J."/>
            <person name="Rechtsteiner A."/>
            <person name="Rho M."/>
            <person name="Rogozin I.B."/>
            <person name="Sakarya O."/>
            <person name="Salamov A."/>
            <person name="Schaack S."/>
            <person name="Shapiro H."/>
            <person name="Shiga Y."/>
            <person name="Skalitzky C."/>
            <person name="Smith Z."/>
            <person name="Souvorov A."/>
            <person name="Sung W."/>
            <person name="Tang Z."/>
            <person name="Tsuchiya D."/>
            <person name="Tu H."/>
            <person name="Vos H."/>
            <person name="Wang M."/>
            <person name="Wolf Y.I."/>
            <person name="Yamagata H."/>
            <person name="Yamada T."/>
            <person name="Ye Y."/>
            <person name="Shaw J.R."/>
            <person name="Andrews J."/>
            <person name="Crease T.J."/>
            <person name="Tang H."/>
            <person name="Lucas S.M."/>
            <person name="Robertson H.M."/>
            <person name="Bork P."/>
            <person name="Koonin E.V."/>
            <person name="Zdobnov E.M."/>
            <person name="Grigoriev I.V."/>
            <person name="Lynch M."/>
            <person name="Boore J.L."/>
        </authorList>
    </citation>
    <scope>NUCLEOTIDE SEQUENCE [LARGE SCALE GENOMIC DNA]</scope>
</reference>
<keyword evidence="6 8" id="KW-0472">Membrane</keyword>
<protein>
    <recommendedName>
        <fullName evidence="10">TM2 domain-containing protein</fullName>
    </recommendedName>
</protein>
<keyword evidence="4 9" id="KW-0732">Signal</keyword>
<evidence type="ECO:0000313" key="12">
    <source>
        <dbReference type="Proteomes" id="UP000000305"/>
    </source>
</evidence>
<proteinExistence type="inferred from homology"/>
<evidence type="ECO:0000256" key="4">
    <source>
        <dbReference type="ARBA" id="ARBA00022729"/>
    </source>
</evidence>
<evidence type="ECO:0000256" key="7">
    <source>
        <dbReference type="ARBA" id="ARBA00023180"/>
    </source>
</evidence>
<dbReference type="GO" id="GO:0016020">
    <property type="term" value="C:membrane"/>
    <property type="evidence" value="ECO:0007669"/>
    <property type="project" value="UniProtKB-SubCell"/>
</dbReference>
<organism evidence="11 12">
    <name type="scientific">Daphnia pulex</name>
    <name type="common">Water flea</name>
    <dbReference type="NCBI Taxonomy" id="6669"/>
    <lineage>
        <taxon>Eukaryota</taxon>
        <taxon>Metazoa</taxon>
        <taxon>Ecdysozoa</taxon>
        <taxon>Arthropoda</taxon>
        <taxon>Crustacea</taxon>
        <taxon>Branchiopoda</taxon>
        <taxon>Diplostraca</taxon>
        <taxon>Cladocera</taxon>
        <taxon>Anomopoda</taxon>
        <taxon>Daphniidae</taxon>
        <taxon>Daphnia</taxon>
    </lineage>
</organism>
<dbReference type="PANTHER" id="PTHR21016">
    <property type="entry name" value="BETA-AMYLOID BINDING PROTEIN-RELATED"/>
    <property type="match status" value="1"/>
</dbReference>
<evidence type="ECO:0000256" key="6">
    <source>
        <dbReference type="ARBA" id="ARBA00023136"/>
    </source>
</evidence>
<evidence type="ECO:0000256" key="3">
    <source>
        <dbReference type="ARBA" id="ARBA00022692"/>
    </source>
</evidence>
<dbReference type="HOGENOM" id="CLU_084872_0_0_1"/>
<name>E9H171_DAPPU</name>
<evidence type="ECO:0000259" key="10">
    <source>
        <dbReference type="Pfam" id="PF05154"/>
    </source>
</evidence>
<feature type="transmembrane region" description="Helical" evidence="8">
    <location>
        <begin position="229"/>
        <end position="251"/>
    </location>
</feature>
<dbReference type="PhylomeDB" id="E9H171"/>
<feature type="chain" id="PRO_5003241598" description="TM2 domain-containing protein" evidence="9">
    <location>
        <begin position="26"/>
        <end position="260"/>
    </location>
</feature>
<feature type="signal peptide" evidence="9">
    <location>
        <begin position="1"/>
        <end position="25"/>
    </location>
</feature>
<dbReference type="EMBL" id="GL732583">
    <property type="protein sequence ID" value="EFX74390.1"/>
    <property type="molecule type" value="Genomic_DNA"/>
</dbReference>
<dbReference type="KEGG" id="dpx:DAPPUDRAFT_231300"/>
<dbReference type="InterPro" id="IPR007829">
    <property type="entry name" value="TM2"/>
</dbReference>
<accession>E9H171</accession>
<dbReference type="AlphaFoldDB" id="E9H171"/>
<gene>
    <name evidence="11" type="ORF">DAPPUDRAFT_231300</name>
</gene>
<dbReference type="Pfam" id="PF05154">
    <property type="entry name" value="TM2"/>
    <property type="match status" value="1"/>
</dbReference>
<dbReference type="PANTHER" id="PTHR21016:SF7">
    <property type="entry name" value="TM2 DOMAIN-CONTAINING PROTEIN 3"/>
    <property type="match status" value="1"/>
</dbReference>
<evidence type="ECO:0000256" key="1">
    <source>
        <dbReference type="ARBA" id="ARBA00004141"/>
    </source>
</evidence>
<sequence>MSKNVSKLQLLLLCLILCSIPIKTTDEFNNSSTNNQTEEACLQESCETIPKEDNVTDVGLANNFLHEQTIEVLNERVIPWQISNPICPIDRECHSLPADCIICKFNFTCIYGNLVNVSCQAIPQCDGPKVFERTMRCQYCYQTSPEDHSCNATGSYCNTPANPVQNYRSNCTAKSHVLCLGQRTFFKNIRCNWTSGYKWTTTLLLSITLGGFGADRFYLGHWQEGIGKLFSFGGAGVWTLIDVILVAVGYLKPADGSVFL</sequence>
<dbReference type="FunCoup" id="E9H171">
    <property type="interactions" value="375"/>
</dbReference>
<dbReference type="InParanoid" id="E9H171"/>
<comment type="subcellular location">
    <subcellularLocation>
        <location evidence="1">Membrane</location>
        <topology evidence="1">Multi-pass membrane protein</topology>
    </subcellularLocation>
</comment>
<keyword evidence="5 8" id="KW-1133">Transmembrane helix</keyword>
<evidence type="ECO:0000256" key="9">
    <source>
        <dbReference type="SAM" id="SignalP"/>
    </source>
</evidence>
<dbReference type="InterPro" id="IPR050932">
    <property type="entry name" value="TM2D1-3-like"/>
</dbReference>
<evidence type="ECO:0000313" key="11">
    <source>
        <dbReference type="EMBL" id="EFX74390.1"/>
    </source>
</evidence>
<dbReference type="Proteomes" id="UP000000305">
    <property type="component" value="Unassembled WGS sequence"/>
</dbReference>
<dbReference type="OMA" id="HANCNSA"/>
<dbReference type="eggNOG" id="KOG4272">
    <property type="taxonomic scope" value="Eukaryota"/>
</dbReference>
<dbReference type="OrthoDB" id="10257855at2759"/>
<keyword evidence="12" id="KW-1185">Reference proteome</keyword>